<keyword evidence="4 6" id="KW-0472">Membrane</keyword>
<keyword evidence="2 6" id="KW-0812">Transmembrane</keyword>
<dbReference type="OrthoDB" id="409725at2759"/>
<accession>A0A8K0WUM8</accession>
<feature type="transmembrane region" description="Helical" evidence="6">
    <location>
        <begin position="369"/>
        <end position="387"/>
    </location>
</feature>
<dbReference type="InterPro" id="IPR011547">
    <property type="entry name" value="SLC26A/SulP_dom"/>
</dbReference>
<dbReference type="InterPro" id="IPR002645">
    <property type="entry name" value="STAS_dom"/>
</dbReference>
<evidence type="ECO:0000313" key="8">
    <source>
        <dbReference type="EMBL" id="KAH7324183.1"/>
    </source>
</evidence>
<dbReference type="EMBL" id="JAGPNK010000003">
    <property type="protein sequence ID" value="KAH7324183.1"/>
    <property type="molecule type" value="Genomic_DNA"/>
</dbReference>
<evidence type="ECO:0000313" key="9">
    <source>
        <dbReference type="Proteomes" id="UP000813444"/>
    </source>
</evidence>
<keyword evidence="3 6" id="KW-1133">Transmembrane helix</keyword>
<evidence type="ECO:0000256" key="3">
    <source>
        <dbReference type="ARBA" id="ARBA00022989"/>
    </source>
</evidence>
<dbReference type="PANTHER" id="PTHR43310:SF4">
    <property type="entry name" value="AFR304WP"/>
    <property type="match status" value="1"/>
</dbReference>
<feature type="transmembrane region" description="Helical" evidence="6">
    <location>
        <begin position="56"/>
        <end position="81"/>
    </location>
</feature>
<name>A0A8K0WUM8_9HYPO</name>
<dbReference type="GO" id="GO:0016020">
    <property type="term" value="C:membrane"/>
    <property type="evidence" value="ECO:0007669"/>
    <property type="project" value="UniProtKB-SubCell"/>
</dbReference>
<evidence type="ECO:0000256" key="6">
    <source>
        <dbReference type="SAM" id="Phobius"/>
    </source>
</evidence>
<feature type="region of interest" description="Disordered" evidence="5">
    <location>
        <begin position="776"/>
        <end position="802"/>
    </location>
</feature>
<feature type="domain" description="STAS" evidence="7">
    <location>
        <begin position="511"/>
        <end position="640"/>
    </location>
</feature>
<evidence type="ECO:0000259" key="7">
    <source>
        <dbReference type="PROSITE" id="PS50801"/>
    </source>
</evidence>
<proteinExistence type="predicted"/>
<feature type="transmembrane region" description="Helical" evidence="6">
    <location>
        <begin position="17"/>
        <end position="36"/>
    </location>
</feature>
<feature type="transmembrane region" description="Helical" evidence="6">
    <location>
        <begin position="186"/>
        <end position="204"/>
    </location>
</feature>
<dbReference type="InterPro" id="IPR036513">
    <property type="entry name" value="STAS_dom_sf"/>
</dbReference>
<dbReference type="AlphaFoldDB" id="A0A8K0WUM8"/>
<reference evidence="8" key="1">
    <citation type="journal article" date="2021" name="Nat. Commun.">
        <title>Genetic determinants of endophytism in the Arabidopsis root mycobiome.</title>
        <authorList>
            <person name="Mesny F."/>
            <person name="Miyauchi S."/>
            <person name="Thiergart T."/>
            <person name="Pickel B."/>
            <person name="Atanasova L."/>
            <person name="Karlsson M."/>
            <person name="Huettel B."/>
            <person name="Barry K.W."/>
            <person name="Haridas S."/>
            <person name="Chen C."/>
            <person name="Bauer D."/>
            <person name="Andreopoulos W."/>
            <person name="Pangilinan J."/>
            <person name="LaButti K."/>
            <person name="Riley R."/>
            <person name="Lipzen A."/>
            <person name="Clum A."/>
            <person name="Drula E."/>
            <person name="Henrissat B."/>
            <person name="Kohler A."/>
            <person name="Grigoriev I.V."/>
            <person name="Martin F.M."/>
            <person name="Hacquard S."/>
        </authorList>
    </citation>
    <scope>NUCLEOTIDE SEQUENCE</scope>
    <source>
        <strain evidence="8">MPI-CAGE-CH-0235</strain>
    </source>
</reference>
<dbReference type="Pfam" id="PF00916">
    <property type="entry name" value="Sulfate_transp"/>
    <property type="match status" value="1"/>
</dbReference>
<dbReference type="Gene3D" id="3.30.750.24">
    <property type="entry name" value="STAS domain"/>
    <property type="match status" value="1"/>
</dbReference>
<feature type="transmembrane region" description="Helical" evidence="6">
    <location>
        <begin position="424"/>
        <end position="456"/>
    </location>
</feature>
<feature type="transmembrane region" description="Helical" evidence="6">
    <location>
        <begin position="225"/>
        <end position="243"/>
    </location>
</feature>
<comment type="subcellular location">
    <subcellularLocation>
        <location evidence="1">Membrane</location>
        <topology evidence="1">Multi-pass membrane protein</topology>
    </subcellularLocation>
</comment>
<dbReference type="PROSITE" id="PS50801">
    <property type="entry name" value="STAS"/>
    <property type="match status" value="1"/>
</dbReference>
<evidence type="ECO:0000256" key="1">
    <source>
        <dbReference type="ARBA" id="ARBA00004141"/>
    </source>
</evidence>
<feature type="transmembrane region" description="Helical" evidence="6">
    <location>
        <begin position="144"/>
        <end position="166"/>
    </location>
</feature>
<comment type="caution">
    <text evidence="8">The sequence shown here is derived from an EMBL/GenBank/DDBJ whole genome shotgun (WGS) entry which is preliminary data.</text>
</comment>
<feature type="transmembrane region" description="Helical" evidence="6">
    <location>
        <begin position="299"/>
        <end position="321"/>
    </location>
</feature>
<feature type="transmembrane region" description="Helical" evidence="6">
    <location>
        <begin position="110"/>
        <end position="132"/>
    </location>
</feature>
<organism evidence="8 9">
    <name type="scientific">Stachybotrys elegans</name>
    <dbReference type="NCBI Taxonomy" id="80388"/>
    <lineage>
        <taxon>Eukaryota</taxon>
        <taxon>Fungi</taxon>
        <taxon>Dikarya</taxon>
        <taxon>Ascomycota</taxon>
        <taxon>Pezizomycotina</taxon>
        <taxon>Sordariomycetes</taxon>
        <taxon>Hypocreomycetidae</taxon>
        <taxon>Hypocreales</taxon>
        <taxon>Stachybotryaceae</taxon>
        <taxon>Stachybotrys</taxon>
    </lineage>
</organism>
<dbReference type="PANTHER" id="PTHR43310">
    <property type="entry name" value="SULFATE TRANSPORTER YBAR-RELATED"/>
    <property type="match status" value="1"/>
</dbReference>
<dbReference type="Proteomes" id="UP000813444">
    <property type="component" value="Unassembled WGS sequence"/>
</dbReference>
<dbReference type="InterPro" id="IPR052706">
    <property type="entry name" value="Membrane-Transporter-like"/>
</dbReference>
<keyword evidence="9" id="KW-1185">Reference proteome</keyword>
<evidence type="ECO:0000256" key="5">
    <source>
        <dbReference type="SAM" id="MobiDB-lite"/>
    </source>
</evidence>
<sequence length="905" mass="97959">MPTAGAWKRIRRGLPSVLLGILFTVLDAVSTGLLVFPSEGTAFAGLQNQSMSMYIISGLLCQTAMTVGGSLFPGALGAMLIEVLPFMRGVASDIRDALGDDNPAVVPTVMVAYAISSFLIGIVFLALGALGLGRFIAYFPQTVLTGAIGGIGVSLFILGLELPLPNGDGHSLTLSNAGSVLFSEDHVPLLLASLLPIVFMCFSIRSETLNKWTRGAVQHPYYVPLYFLGIGALFWIVVGGLGVNRVGGLHGLAERGWLFQTGEALGGGNVNLREALNYWSLYDFSLVEISALSHVVTNFVLLVVIGVLNLPVYVPALALSLDVPYSMNHELIGQGAANILSGACGSLPNILQLSYSVFFTRAGGGRYEAGAVIFLTLVLFVVSSYLLLYIPTILASGLVLFLGIELTLEAVLESAKDLIWAEWLVVMATLLSCTFLGFAPGVGVGIAAAIVVYTSWGCWDLRARPGYIDRNLAILDQHSGRVRHRSRLMGSSDQSEYSRLPDVAPEESGIGGFEEKAHPQIRIMQLNGYVFFGVIPSVEARLAGQNKPKDADDDKHQYVIVDMHSVNRVETAAAKVIRAKARDTPNLTLVLSGFTESSGTAADLIRSGLDLNFAASGRTYSGENRSIPVFSECVSALQWCKYDIIRRDQSFKSDSTLSREGASQRFLNLFSTSRRPEQVLTDDEDATEIAEELSTPMVFNMLELQSTFSRPSDPDIASLFFIVSGTVCFPSESSNLGSVTISRRVRYNRDSFRAAITGTFHHFLDRIMRRSGTGLLSLRETPSGSDTALEDQSEGSSSITLGSGNRQAIAGDTIYVAPQIHEHIAPWTKENPEGIKYAPVWDAAWHTNMWPSDCAQAVIGDAACEPCWVVEVRIPCSPSLMTSSFVEKIRKEAIEHATLKIRQRL</sequence>
<protein>
    <recommendedName>
        <fullName evidence="7">STAS domain-containing protein</fullName>
    </recommendedName>
</protein>
<gene>
    <name evidence="8" type="ORF">B0I35DRAFT_423672</name>
</gene>
<evidence type="ECO:0000256" key="4">
    <source>
        <dbReference type="ARBA" id="ARBA00023136"/>
    </source>
</evidence>
<evidence type="ECO:0000256" key="2">
    <source>
        <dbReference type="ARBA" id="ARBA00022692"/>
    </source>
</evidence>